<dbReference type="PROSITE" id="PS51402">
    <property type="entry name" value="CATALASE_3"/>
    <property type="match status" value="1"/>
</dbReference>
<dbReference type="Gene3D" id="3.40.50.880">
    <property type="match status" value="1"/>
</dbReference>
<reference evidence="16" key="1">
    <citation type="journal article" date="2020" name="Stud. Mycol.">
        <title>101 Dothideomycetes genomes: a test case for predicting lifestyles and emergence of pathogens.</title>
        <authorList>
            <person name="Haridas S."/>
            <person name="Albert R."/>
            <person name="Binder M."/>
            <person name="Bloem J."/>
            <person name="Labutti K."/>
            <person name="Salamov A."/>
            <person name="Andreopoulos B."/>
            <person name="Baker S."/>
            <person name="Barry K."/>
            <person name="Bills G."/>
            <person name="Bluhm B."/>
            <person name="Cannon C."/>
            <person name="Castanera R."/>
            <person name="Culley D."/>
            <person name="Daum C."/>
            <person name="Ezra D."/>
            <person name="Gonzalez J."/>
            <person name="Henrissat B."/>
            <person name="Kuo A."/>
            <person name="Liang C."/>
            <person name="Lipzen A."/>
            <person name="Lutzoni F."/>
            <person name="Magnuson J."/>
            <person name="Mondo S."/>
            <person name="Nolan M."/>
            <person name="Ohm R."/>
            <person name="Pangilinan J."/>
            <person name="Park H.-J."/>
            <person name="Ramirez L."/>
            <person name="Alfaro M."/>
            <person name="Sun H."/>
            <person name="Tritt A."/>
            <person name="Yoshinaga Y."/>
            <person name="Zwiers L.-H."/>
            <person name="Turgeon B."/>
            <person name="Goodwin S."/>
            <person name="Spatafora J."/>
            <person name="Crous P."/>
            <person name="Grigoriev I."/>
        </authorList>
    </citation>
    <scope>NUCLEOTIDE SEQUENCE</scope>
    <source>
        <strain evidence="16">CBS 121167</strain>
    </source>
</reference>
<comment type="cofactor">
    <cofactor evidence="1 10 12">
        <name>heme</name>
        <dbReference type="ChEBI" id="CHEBI:30413"/>
    </cofactor>
</comment>
<evidence type="ECO:0000256" key="4">
    <source>
        <dbReference type="ARBA" id="ARBA00022559"/>
    </source>
</evidence>
<dbReference type="FunFam" id="1.20.1370.20:FF:000001">
    <property type="entry name" value="Catalase HPII"/>
    <property type="match status" value="1"/>
</dbReference>
<dbReference type="PANTHER" id="PTHR42821">
    <property type="entry name" value="CATALASE"/>
    <property type="match status" value="1"/>
</dbReference>
<evidence type="ECO:0000256" key="6">
    <source>
        <dbReference type="ARBA" id="ARBA00022723"/>
    </source>
</evidence>
<dbReference type="InterPro" id="IPR024708">
    <property type="entry name" value="Catalase_AS"/>
</dbReference>
<dbReference type="PIRSF" id="PIRSF038927">
    <property type="entry name" value="Catalase_clade2"/>
    <property type="match status" value="1"/>
</dbReference>
<evidence type="ECO:0000256" key="2">
    <source>
        <dbReference type="ARBA" id="ARBA00005329"/>
    </source>
</evidence>
<dbReference type="InterPro" id="IPR029062">
    <property type="entry name" value="Class_I_gatase-like"/>
</dbReference>
<dbReference type="GO" id="GO:0006979">
    <property type="term" value="P:response to oxidative stress"/>
    <property type="evidence" value="ECO:0007669"/>
    <property type="project" value="InterPro"/>
</dbReference>
<evidence type="ECO:0000256" key="7">
    <source>
        <dbReference type="ARBA" id="ARBA00023002"/>
    </source>
</evidence>
<dbReference type="InterPro" id="IPR043156">
    <property type="entry name" value="Catalase_clade2_helical"/>
</dbReference>
<evidence type="ECO:0000256" key="5">
    <source>
        <dbReference type="ARBA" id="ARBA00022617"/>
    </source>
</evidence>
<organism evidence="16 17">
    <name type="scientific">Aplosporella prunicola CBS 121167</name>
    <dbReference type="NCBI Taxonomy" id="1176127"/>
    <lineage>
        <taxon>Eukaryota</taxon>
        <taxon>Fungi</taxon>
        <taxon>Dikarya</taxon>
        <taxon>Ascomycota</taxon>
        <taxon>Pezizomycotina</taxon>
        <taxon>Dothideomycetes</taxon>
        <taxon>Dothideomycetes incertae sedis</taxon>
        <taxon>Botryosphaeriales</taxon>
        <taxon>Aplosporellaceae</taxon>
        <taxon>Aplosporella</taxon>
    </lineage>
</organism>
<dbReference type="SMART" id="SM01060">
    <property type="entry name" value="Catalase"/>
    <property type="match status" value="1"/>
</dbReference>
<comment type="function">
    <text evidence="14">Catalyzes the degradation of hydrogen peroxide (H(2)O(2)) generated by peroxisomal oxidases to water and oxygen, thereby protecting cells from the toxic effects of hydrogen peroxide.</text>
</comment>
<dbReference type="AlphaFoldDB" id="A0A6A6B717"/>
<dbReference type="InterPro" id="IPR010582">
    <property type="entry name" value="Catalase_immune_responsive"/>
</dbReference>
<dbReference type="InterPro" id="IPR011614">
    <property type="entry name" value="Catalase_core"/>
</dbReference>
<evidence type="ECO:0000256" key="12">
    <source>
        <dbReference type="PIRSR" id="PIRSR038927-2"/>
    </source>
</evidence>
<evidence type="ECO:0000256" key="8">
    <source>
        <dbReference type="ARBA" id="ARBA00023004"/>
    </source>
</evidence>
<evidence type="ECO:0000256" key="13">
    <source>
        <dbReference type="RuleBase" id="RU000498"/>
    </source>
</evidence>
<dbReference type="Pfam" id="PF00199">
    <property type="entry name" value="Catalase"/>
    <property type="match status" value="1"/>
</dbReference>
<evidence type="ECO:0000256" key="14">
    <source>
        <dbReference type="RuleBase" id="RU004142"/>
    </source>
</evidence>
<keyword evidence="9 10" id="KW-0376">Hydrogen peroxide</keyword>
<keyword evidence="17" id="KW-1185">Reference proteome</keyword>
<evidence type="ECO:0000256" key="3">
    <source>
        <dbReference type="ARBA" id="ARBA00012314"/>
    </source>
</evidence>
<feature type="domain" description="Catalase core" evidence="15">
    <location>
        <begin position="43"/>
        <end position="433"/>
    </location>
</feature>
<comment type="function">
    <text evidence="10">Occurs in almost all aerobically respiring organisms and serves to protect cells from the toxic effects of hydrogen peroxide.</text>
</comment>
<dbReference type="FunFam" id="3.40.50.880:FF:000050">
    <property type="entry name" value="Catalase"/>
    <property type="match status" value="1"/>
</dbReference>
<evidence type="ECO:0000313" key="17">
    <source>
        <dbReference type="Proteomes" id="UP000799438"/>
    </source>
</evidence>
<dbReference type="GO" id="GO:0004096">
    <property type="term" value="F:catalase activity"/>
    <property type="evidence" value="ECO:0007669"/>
    <property type="project" value="UniProtKB-UniRule"/>
</dbReference>
<dbReference type="PROSITE" id="PS00438">
    <property type="entry name" value="CATALASE_2"/>
    <property type="match status" value="1"/>
</dbReference>
<dbReference type="InterPro" id="IPR018028">
    <property type="entry name" value="Catalase"/>
</dbReference>
<dbReference type="GO" id="GO:0020037">
    <property type="term" value="F:heme binding"/>
    <property type="evidence" value="ECO:0007669"/>
    <property type="project" value="UniProtKB-UniRule"/>
</dbReference>
<evidence type="ECO:0000256" key="11">
    <source>
        <dbReference type="PIRSR" id="PIRSR038927-1"/>
    </source>
</evidence>
<keyword evidence="8 10" id="KW-0408">Iron</keyword>
<dbReference type="RefSeq" id="XP_033395645.1">
    <property type="nucleotide sequence ID" value="XM_033538295.1"/>
</dbReference>
<feature type="active site" evidence="11">
    <location>
        <position position="166"/>
    </location>
</feature>
<comment type="catalytic activity">
    <reaction evidence="10 13">
        <text>2 H2O2 = O2 + 2 H2O</text>
        <dbReference type="Rhea" id="RHEA:20309"/>
        <dbReference type="ChEBI" id="CHEBI:15377"/>
        <dbReference type="ChEBI" id="CHEBI:15379"/>
        <dbReference type="ChEBI" id="CHEBI:16240"/>
        <dbReference type="EC" id="1.11.1.6"/>
    </reaction>
</comment>
<dbReference type="Pfam" id="PF18011">
    <property type="entry name" value="Catalase_C"/>
    <property type="match status" value="1"/>
</dbReference>
<dbReference type="PROSITE" id="PS00437">
    <property type="entry name" value="CATALASE_1"/>
    <property type="match status" value="1"/>
</dbReference>
<protein>
    <recommendedName>
        <fullName evidence="3 10">Catalase</fullName>
        <ecNumber evidence="3 10">1.11.1.6</ecNumber>
    </recommendedName>
</protein>
<dbReference type="Pfam" id="PF06628">
    <property type="entry name" value="Catalase-rel"/>
    <property type="match status" value="1"/>
</dbReference>
<evidence type="ECO:0000313" key="16">
    <source>
        <dbReference type="EMBL" id="KAF2139932.1"/>
    </source>
</evidence>
<dbReference type="OrthoDB" id="6880011at2759"/>
<dbReference type="Gene3D" id="1.20.1370.20">
    <property type="match status" value="1"/>
</dbReference>
<dbReference type="GO" id="GO:0042744">
    <property type="term" value="P:hydrogen peroxide catabolic process"/>
    <property type="evidence" value="ECO:0007669"/>
    <property type="project" value="UniProtKB-UniRule"/>
</dbReference>
<dbReference type="InterPro" id="IPR020835">
    <property type="entry name" value="Catalase_sf"/>
</dbReference>
<dbReference type="GO" id="GO:0046872">
    <property type="term" value="F:metal ion binding"/>
    <property type="evidence" value="ECO:0007669"/>
    <property type="project" value="UniProtKB-KW"/>
</dbReference>
<keyword evidence="6 10" id="KW-0479">Metal-binding</keyword>
<dbReference type="InterPro" id="IPR002226">
    <property type="entry name" value="Catalase_haem_BS"/>
</dbReference>
<dbReference type="FunFam" id="2.40.180.10:FF:000003">
    <property type="entry name" value="Catalase"/>
    <property type="match status" value="1"/>
</dbReference>
<dbReference type="CDD" id="cd03132">
    <property type="entry name" value="GATase1_catalase"/>
    <property type="match status" value="1"/>
</dbReference>
<dbReference type="Proteomes" id="UP000799438">
    <property type="component" value="Unassembled WGS sequence"/>
</dbReference>
<dbReference type="SUPFAM" id="SSF52317">
    <property type="entry name" value="Class I glutamine amidotransferase-like"/>
    <property type="match status" value="1"/>
</dbReference>
<name>A0A6A6B717_9PEZI</name>
<evidence type="ECO:0000256" key="10">
    <source>
        <dbReference type="PIRNR" id="PIRNR038927"/>
    </source>
</evidence>
<dbReference type="InterPro" id="IPR041399">
    <property type="entry name" value="Catalase_large_C"/>
</dbReference>
<proteinExistence type="inferred from homology"/>
<accession>A0A6A6B717</accession>
<dbReference type="GeneID" id="54295791"/>
<keyword evidence="7 10" id="KW-0560">Oxidoreductase</keyword>
<dbReference type="InterPro" id="IPR024712">
    <property type="entry name" value="Catalase_clade2"/>
</dbReference>
<gene>
    <name evidence="16" type="ORF">K452DRAFT_253580</name>
</gene>
<keyword evidence="5 10" id="KW-0349">Heme</keyword>
<evidence type="ECO:0000259" key="15">
    <source>
        <dbReference type="SMART" id="SM01060"/>
    </source>
</evidence>
<dbReference type="PRINTS" id="PR00067">
    <property type="entry name" value="CATALASE"/>
</dbReference>
<comment type="similarity">
    <text evidence="2 10 13">Belongs to the catalase family.</text>
</comment>
<dbReference type="EC" id="1.11.1.6" evidence="3 10"/>
<dbReference type="EMBL" id="ML995491">
    <property type="protein sequence ID" value="KAF2139932.1"/>
    <property type="molecule type" value="Genomic_DNA"/>
</dbReference>
<evidence type="ECO:0000256" key="1">
    <source>
        <dbReference type="ARBA" id="ARBA00001971"/>
    </source>
</evidence>
<feature type="active site" evidence="11">
    <location>
        <position position="93"/>
    </location>
</feature>
<dbReference type="GO" id="GO:0005829">
    <property type="term" value="C:cytosol"/>
    <property type="evidence" value="ECO:0007669"/>
    <property type="project" value="TreeGrafter"/>
</dbReference>
<dbReference type="Gene3D" id="2.40.180.10">
    <property type="entry name" value="Catalase core domain"/>
    <property type="match status" value="1"/>
</dbReference>
<sequence length="742" mass="83293">MASQILSSGLEKAQQLAGGAKGAKLDQLDQVTRDVHDSNHRITSDFGVKQTNTDDWLRIASEDKTGPMTLEDPFAREKIMRFDHERIPERVVHARGSAAFGKFTLFESAEDVTNAGVLTDTKRETPVFLRFSTVLGSRGSADTVRDVRGFAVKFYTEEGNWDIVGNNIPVFFIQDAIKFPDVIHAGKPEPHNEVPQAQSAHNNFWDFQFMHTEATHMFMWTQSDRAIPRSYRMMQGFGVNTYTLTNAKGERHFVKFHFTPELGVHSFVWDEALKLAGQDPDFHRKDLMEAIENGAYPKWKFGIQVIPESEEHNFEFDILDATKVWPEELVPIRYIGELELNRNIDEFFTQTEQVAFCTSHVVPGIGFSDDPLLQGRNFSYFDTQLSRLGINWQELPINKPVCPVMNHNRDGAMRHGITKGNVNYWPNRYETVPPAKPSEGGYVDYPEKVAGMKVRMRSSKFREHYNQAQLFYNSLSEIEKSHVVAALSFELDHCEDPIVYERMCERLSEIDLSLAQQVAEAVGGEIPQSAKRPNHGKKAKGLSQLEYMPKVPTIATRRVAIIIADGYDPVAYNGIKAALTAAQALPFTLAPRRTPIFAAGEDPKTAKGVKPDHHLEGLRSTMFDSIFVPGGAKAIETLRKNGRALHWVREAFGHLKAIGAVGEAVSFVKDACALPGITFSESADVVESYGVVTTTQIKPESFKEAFEMAKGAKDFVDAYFYAISQHKNWDRELAGLSAMVAY</sequence>
<evidence type="ECO:0000256" key="9">
    <source>
        <dbReference type="ARBA" id="ARBA00023324"/>
    </source>
</evidence>
<dbReference type="SUPFAM" id="SSF56634">
    <property type="entry name" value="Heme-dependent catalase-like"/>
    <property type="match status" value="1"/>
</dbReference>
<keyword evidence="4 10" id="KW-0575">Peroxidase</keyword>
<dbReference type="PANTHER" id="PTHR42821:SF1">
    <property type="entry name" value="CATALASE-B"/>
    <property type="match status" value="1"/>
</dbReference>
<feature type="binding site" description="axial binding residue" evidence="12">
    <location>
        <position position="380"/>
    </location>
    <ligand>
        <name>heme</name>
        <dbReference type="ChEBI" id="CHEBI:30413"/>
    </ligand>
    <ligandPart>
        <name>Fe</name>
        <dbReference type="ChEBI" id="CHEBI:18248"/>
    </ligandPart>
</feature>